<dbReference type="GeneID" id="86825000"/>
<dbReference type="AlphaFoldDB" id="A0A8I0NZP9"/>
<dbReference type="EMBL" id="JADBGF010000001">
    <property type="protein sequence ID" value="MBE1594197.1"/>
    <property type="molecule type" value="Genomic_DNA"/>
</dbReference>
<dbReference type="InterPro" id="IPR058548">
    <property type="entry name" value="MlaB-like_STAS"/>
</dbReference>
<keyword evidence="4" id="KW-1185">Reference proteome</keyword>
<reference evidence="3 4" key="1">
    <citation type="submission" date="2020-10" db="EMBL/GenBank/DDBJ databases">
        <title>Sequencing the genomes of 1000 actinobacteria strains.</title>
        <authorList>
            <person name="Klenk H.-P."/>
        </authorList>
    </citation>
    <scope>NUCLEOTIDE SEQUENCE [LARGE SCALE GENOMIC DNA]</scope>
    <source>
        <strain evidence="3 4">DSM 41803</strain>
    </source>
</reference>
<dbReference type="CDD" id="cd07043">
    <property type="entry name" value="STAS_anti-anti-sigma_factors"/>
    <property type="match status" value="1"/>
</dbReference>
<dbReference type="RefSeq" id="WP_078907546.1">
    <property type="nucleotide sequence ID" value="NZ_JADBGF010000001.1"/>
</dbReference>
<accession>A0A8I0NZP9</accession>
<protein>
    <submittedName>
        <fullName evidence="3">Anti-anti-sigma factor</fullName>
    </submittedName>
</protein>
<proteinExistence type="predicted"/>
<evidence type="ECO:0000313" key="4">
    <source>
        <dbReference type="Proteomes" id="UP000629287"/>
    </source>
</evidence>
<dbReference type="InterPro" id="IPR036513">
    <property type="entry name" value="STAS_dom_sf"/>
</dbReference>
<dbReference type="PROSITE" id="PS50801">
    <property type="entry name" value="STAS"/>
    <property type="match status" value="1"/>
</dbReference>
<dbReference type="InterPro" id="IPR002645">
    <property type="entry name" value="STAS_dom"/>
</dbReference>
<feature type="region of interest" description="Disordered" evidence="1">
    <location>
        <begin position="1"/>
        <end position="30"/>
    </location>
</feature>
<feature type="domain" description="STAS" evidence="2">
    <location>
        <begin position="54"/>
        <end position="133"/>
    </location>
</feature>
<name>A0A8I0NZP9_9ACTN</name>
<dbReference type="OrthoDB" id="4333992at2"/>
<dbReference type="Gene3D" id="3.30.750.24">
    <property type="entry name" value="STAS domain"/>
    <property type="match status" value="1"/>
</dbReference>
<dbReference type="SUPFAM" id="SSF52091">
    <property type="entry name" value="SpoIIaa-like"/>
    <property type="match status" value="1"/>
</dbReference>
<sequence>MKPPQSNPEDETTAAKPMSSGVPPHHGEDLLEVGSSRLSIQPIAGGQSPPLLELHLAGELDIDTSASLREYLAGLAARSSSGLLVLNLSGITFCDSASLYTLLGIRQALSVAGIEVQVAELSAATRAAAERAGPPVLRKVLGTPGPIPPDRRRFS</sequence>
<organism evidence="3 4">
    <name type="scientific">Streptomyces stelliscabiei</name>
    <dbReference type="NCBI Taxonomy" id="146820"/>
    <lineage>
        <taxon>Bacteria</taxon>
        <taxon>Bacillati</taxon>
        <taxon>Actinomycetota</taxon>
        <taxon>Actinomycetes</taxon>
        <taxon>Kitasatosporales</taxon>
        <taxon>Streptomycetaceae</taxon>
        <taxon>Streptomyces</taxon>
    </lineage>
</organism>
<gene>
    <name evidence="3" type="ORF">H4687_000326</name>
</gene>
<evidence type="ECO:0000313" key="3">
    <source>
        <dbReference type="EMBL" id="MBE1594197.1"/>
    </source>
</evidence>
<evidence type="ECO:0000256" key="1">
    <source>
        <dbReference type="SAM" id="MobiDB-lite"/>
    </source>
</evidence>
<evidence type="ECO:0000259" key="2">
    <source>
        <dbReference type="PROSITE" id="PS50801"/>
    </source>
</evidence>
<dbReference type="Proteomes" id="UP000629287">
    <property type="component" value="Unassembled WGS sequence"/>
</dbReference>
<comment type="caution">
    <text evidence="3">The sequence shown here is derived from an EMBL/GenBank/DDBJ whole genome shotgun (WGS) entry which is preliminary data.</text>
</comment>
<dbReference type="Pfam" id="PF13466">
    <property type="entry name" value="STAS_2"/>
    <property type="match status" value="1"/>
</dbReference>